<evidence type="ECO:0000313" key="1">
    <source>
        <dbReference type="EMBL" id="ERJ97989.1"/>
    </source>
</evidence>
<sequence>MTLFPIQQTLTQADLHYRLATLGYQKLNTYAVEEYNL</sequence>
<reference evidence="1 2" key="1">
    <citation type="submission" date="2013-08" db="EMBL/GenBank/DDBJ databases">
        <authorList>
            <person name="Durkin A.S."/>
            <person name="Haft D.R."/>
            <person name="McCorrison J."/>
            <person name="Torralba M."/>
            <person name="Gillis M."/>
            <person name="Haft D.H."/>
            <person name="Methe B."/>
            <person name="Sutton G."/>
            <person name="Nelson K.E."/>
        </authorList>
    </citation>
    <scope>NUCLEOTIDE SEQUENCE [LARGE SCALE GENOMIC DNA]</scope>
    <source>
        <strain evidence="1 2">F0493</strain>
    </source>
</reference>
<protein>
    <submittedName>
        <fullName evidence="1">Uncharacterized protein</fullName>
    </submittedName>
</protein>
<dbReference type="Proteomes" id="UP000017023">
    <property type="component" value="Unassembled WGS sequence"/>
</dbReference>
<proteinExistence type="predicted"/>
<dbReference type="AlphaFoldDB" id="U2M8E1"/>
<dbReference type="EMBL" id="AWGW01000032">
    <property type="protein sequence ID" value="ERJ97989.1"/>
    <property type="molecule type" value="Genomic_DNA"/>
</dbReference>
<dbReference type="PATRIC" id="fig|1395125.3.peg.2740"/>
<comment type="caution">
    <text evidence="1">The sequence shown here is derived from an EMBL/GenBank/DDBJ whole genome shotgun (WGS) entry which is preliminary data.</text>
</comment>
<name>U2M8E1_9BACT</name>
<accession>U2M8E1</accession>
<organism evidence="1 2">
    <name type="scientific">Segatella salivae F0493</name>
    <dbReference type="NCBI Taxonomy" id="1395125"/>
    <lineage>
        <taxon>Bacteria</taxon>
        <taxon>Pseudomonadati</taxon>
        <taxon>Bacteroidota</taxon>
        <taxon>Bacteroidia</taxon>
        <taxon>Bacteroidales</taxon>
        <taxon>Prevotellaceae</taxon>
        <taxon>Segatella</taxon>
    </lineage>
</organism>
<gene>
    <name evidence="1" type="ORF">HMPREF9145_1364</name>
</gene>
<evidence type="ECO:0000313" key="2">
    <source>
        <dbReference type="Proteomes" id="UP000017023"/>
    </source>
</evidence>